<reference evidence="1 2" key="1">
    <citation type="journal article" date="2016" name="Nat. Commun.">
        <title>Thousands of microbial genomes shed light on interconnected biogeochemical processes in an aquifer system.</title>
        <authorList>
            <person name="Anantharaman K."/>
            <person name="Brown C.T."/>
            <person name="Hug L.A."/>
            <person name="Sharon I."/>
            <person name="Castelle C.J."/>
            <person name="Probst A.J."/>
            <person name="Thomas B.C."/>
            <person name="Singh A."/>
            <person name="Wilkins M.J."/>
            <person name="Karaoz U."/>
            <person name="Brodie E.L."/>
            <person name="Williams K.H."/>
            <person name="Hubbard S.S."/>
            <person name="Banfield J.F."/>
        </authorList>
    </citation>
    <scope>NUCLEOTIDE SEQUENCE [LARGE SCALE GENOMIC DNA]</scope>
</reference>
<evidence type="ECO:0000313" key="1">
    <source>
        <dbReference type="EMBL" id="OHA54260.1"/>
    </source>
</evidence>
<gene>
    <name evidence="1" type="ORF">A2226_03575</name>
</gene>
<proteinExistence type="predicted"/>
<dbReference type="EMBL" id="MHTB01000053">
    <property type="protein sequence ID" value="OHA54260.1"/>
    <property type="molecule type" value="Genomic_DNA"/>
</dbReference>
<dbReference type="InterPro" id="IPR046732">
    <property type="entry name" value="DUF6624"/>
</dbReference>
<dbReference type="Pfam" id="PF20329">
    <property type="entry name" value="DUF6624"/>
    <property type="match status" value="1"/>
</dbReference>
<evidence type="ECO:0000313" key="2">
    <source>
        <dbReference type="Proteomes" id="UP000178936"/>
    </source>
</evidence>
<protein>
    <submittedName>
        <fullName evidence="1">Uncharacterized protein</fullName>
    </submittedName>
</protein>
<name>A0A1G2Q103_9BACT</name>
<accession>A0A1G2Q103</accession>
<dbReference type="AlphaFoldDB" id="A0A1G2Q103"/>
<organism evidence="1 2">
    <name type="scientific">Candidatus Veblenbacteria bacterium RIFOXYA2_FULL_43_9</name>
    <dbReference type="NCBI Taxonomy" id="1802425"/>
    <lineage>
        <taxon>Bacteria</taxon>
        <taxon>Candidatus Vebleniibacteriota</taxon>
    </lineage>
</organism>
<sequence>MKKSVRQKKVPLWQQAYLEDRVRVNRGKPQLYGTQFRLNKKRVLVMWPVQNRIRLNIRRKQAGLEPIGVYKKELQSRQLALKERW</sequence>
<dbReference type="Proteomes" id="UP000178936">
    <property type="component" value="Unassembled WGS sequence"/>
</dbReference>
<comment type="caution">
    <text evidence="1">The sequence shown here is derived from an EMBL/GenBank/DDBJ whole genome shotgun (WGS) entry which is preliminary data.</text>
</comment>